<feature type="compositionally biased region" description="Low complexity" evidence="1">
    <location>
        <begin position="210"/>
        <end position="220"/>
    </location>
</feature>
<evidence type="ECO:0000256" key="2">
    <source>
        <dbReference type="SAM" id="Phobius"/>
    </source>
</evidence>
<evidence type="ECO:0000313" key="3">
    <source>
        <dbReference type="EMBL" id="MCA9386035.1"/>
    </source>
</evidence>
<feature type="compositionally biased region" description="Polar residues" evidence="1">
    <location>
        <begin position="350"/>
        <end position="371"/>
    </location>
</feature>
<feature type="compositionally biased region" description="Low complexity" evidence="1">
    <location>
        <begin position="137"/>
        <end position="152"/>
    </location>
</feature>
<reference evidence="3" key="2">
    <citation type="journal article" date="2021" name="Microbiome">
        <title>Successional dynamics and alternative stable states in a saline activated sludge microbial community over 9 years.</title>
        <authorList>
            <person name="Wang Y."/>
            <person name="Ye J."/>
            <person name="Ju F."/>
            <person name="Liu L."/>
            <person name="Boyd J.A."/>
            <person name="Deng Y."/>
            <person name="Parks D.H."/>
            <person name="Jiang X."/>
            <person name="Yin X."/>
            <person name="Woodcroft B.J."/>
            <person name="Tyson G.W."/>
            <person name="Hugenholtz P."/>
            <person name="Polz M.F."/>
            <person name="Zhang T."/>
        </authorList>
    </citation>
    <scope>NUCLEOTIDE SEQUENCE</scope>
    <source>
        <strain evidence="3">HKST-UBA11</strain>
    </source>
</reference>
<reference evidence="3" key="1">
    <citation type="submission" date="2020-04" db="EMBL/GenBank/DDBJ databases">
        <authorList>
            <person name="Zhang T."/>
        </authorList>
    </citation>
    <scope>NUCLEOTIDE SEQUENCE</scope>
    <source>
        <strain evidence="3">HKST-UBA11</strain>
    </source>
</reference>
<feature type="compositionally biased region" description="Polar residues" evidence="1">
    <location>
        <begin position="68"/>
        <end position="83"/>
    </location>
</feature>
<feature type="compositionally biased region" description="Polar residues" evidence="1">
    <location>
        <begin position="270"/>
        <end position="279"/>
    </location>
</feature>
<dbReference type="Proteomes" id="UP000754563">
    <property type="component" value="Unassembled WGS sequence"/>
</dbReference>
<feature type="compositionally biased region" description="Polar residues" evidence="1">
    <location>
        <begin position="108"/>
        <end position="136"/>
    </location>
</feature>
<evidence type="ECO:0000313" key="4">
    <source>
        <dbReference type="Proteomes" id="UP000754563"/>
    </source>
</evidence>
<dbReference type="AlphaFoldDB" id="A0A955RKQ3"/>
<comment type="caution">
    <text evidence="3">The sequence shown here is derived from an EMBL/GenBank/DDBJ whole genome shotgun (WGS) entry which is preliminary data.</text>
</comment>
<feature type="region of interest" description="Disordered" evidence="1">
    <location>
        <begin position="38"/>
        <end position="393"/>
    </location>
</feature>
<name>A0A955RKQ3_9BACT</name>
<keyword evidence="2" id="KW-0812">Transmembrane</keyword>
<keyword evidence="2" id="KW-0472">Membrane</keyword>
<proteinExistence type="predicted"/>
<sequence length="393" mass="41099">MLQTLLGNTNILIALGVFLVTVVALMVVVIMKGKKEEPQTVAPNNGGNLAATTQTESGGMSAAIPSDPTAQQPMDQTAPQNDMMTPPQGLDMSMSMTDNTPADPMQMATPNQTQQDSAFLTPSPDMNSQQQQATTDPMQAAQQPIQPEAQQQSTPVPGADLLSSDQTQQQPTMPNQTSNNAVIPGMQPMDFGMNQQQAGMPPGPGADITQQPAAAPVQPQNTMEQASTPPTGQESGVVNDPAQSQNDQAVPQQSATQDPMQGVPMGGMPTDQQQNNPIEQSAPPAHDPITGPTPTVAEAQPAPVQSQQDLNQMNTNGAQVDPMGTSPQQDQQPQAAPMTPPVAPPLGNTDPVQQQTNFQTVVASDGTQENNDPMGVNNQPTQQAAAPTPPPIQ</sequence>
<feature type="transmembrane region" description="Helical" evidence="2">
    <location>
        <begin position="12"/>
        <end position="31"/>
    </location>
</feature>
<keyword evidence="2" id="KW-1133">Transmembrane helix</keyword>
<feature type="compositionally biased region" description="Polar residues" evidence="1">
    <location>
        <begin position="221"/>
        <end position="259"/>
    </location>
</feature>
<dbReference type="EMBL" id="JAGQLH010000071">
    <property type="protein sequence ID" value="MCA9386035.1"/>
    <property type="molecule type" value="Genomic_DNA"/>
</dbReference>
<feature type="compositionally biased region" description="Low complexity" evidence="1">
    <location>
        <begin position="327"/>
        <end position="337"/>
    </location>
</feature>
<organism evidence="3 4">
    <name type="scientific">Candidatus Dojkabacteria bacterium</name>
    <dbReference type="NCBI Taxonomy" id="2099670"/>
    <lineage>
        <taxon>Bacteria</taxon>
        <taxon>Candidatus Dojkabacteria</taxon>
    </lineage>
</organism>
<evidence type="ECO:0000256" key="1">
    <source>
        <dbReference type="SAM" id="MobiDB-lite"/>
    </source>
</evidence>
<protein>
    <submittedName>
        <fullName evidence="3">Uncharacterized protein</fullName>
    </submittedName>
</protein>
<gene>
    <name evidence="3" type="ORF">KC717_05295</name>
</gene>
<feature type="compositionally biased region" description="Polar residues" evidence="1">
    <location>
        <begin position="303"/>
        <end position="318"/>
    </location>
</feature>
<accession>A0A955RKQ3</accession>
<feature type="compositionally biased region" description="Polar residues" evidence="1">
    <location>
        <begin position="41"/>
        <end position="58"/>
    </location>
</feature>
<feature type="compositionally biased region" description="Low complexity" evidence="1">
    <location>
        <begin position="166"/>
        <end position="180"/>
    </location>
</feature>